<dbReference type="EMBL" id="MASI01000003">
    <property type="protein sequence ID" value="ODA67611.1"/>
    <property type="molecule type" value="Genomic_DNA"/>
</dbReference>
<comment type="caution">
    <text evidence="1">The sequence shown here is derived from an EMBL/GenBank/DDBJ whole genome shotgun (WGS) entry which is preliminary data.</text>
</comment>
<evidence type="ECO:0000313" key="1">
    <source>
        <dbReference type="EMBL" id="ODA67611.1"/>
    </source>
</evidence>
<dbReference type="AlphaFoldDB" id="A0A1E2RZH7"/>
<accession>A0A1E2RZH7</accession>
<sequence>MNFQIMADDGKAYPLKGRGTGIVRIQVKDTFEVSKEVADGRTVFHLKPVR</sequence>
<organism evidence="1 2">
    <name type="scientific">Methyloligella halotolerans</name>
    <dbReference type="NCBI Taxonomy" id="1177755"/>
    <lineage>
        <taxon>Bacteria</taxon>
        <taxon>Pseudomonadati</taxon>
        <taxon>Pseudomonadota</taxon>
        <taxon>Alphaproteobacteria</taxon>
        <taxon>Hyphomicrobiales</taxon>
        <taxon>Hyphomicrobiaceae</taxon>
        <taxon>Methyloligella</taxon>
    </lineage>
</organism>
<keyword evidence="2" id="KW-1185">Reference proteome</keyword>
<reference evidence="1 2" key="1">
    <citation type="submission" date="2016-07" db="EMBL/GenBank/DDBJ databases">
        <title>Draft genome sequence of Methyloligella halotolerans C2T (VKM B-2706T=CCUG 61687T=DSM 25045T), a halotolerant polyhydroxybutyrate accumulating methylotroph.</title>
        <authorList>
            <person name="Vasilenko O.V."/>
            <person name="Doronina N.V."/>
            <person name="Poroshina M.N."/>
            <person name="Tarlachkov S.V."/>
            <person name="Trotsenko Y.A."/>
        </authorList>
    </citation>
    <scope>NUCLEOTIDE SEQUENCE [LARGE SCALE GENOMIC DNA]</scope>
    <source>
        <strain evidence="1 2">VKM B-2706</strain>
    </source>
</reference>
<dbReference type="Proteomes" id="UP000095087">
    <property type="component" value="Unassembled WGS sequence"/>
</dbReference>
<gene>
    <name evidence="1" type="ORF">A7A08_01645</name>
</gene>
<protein>
    <submittedName>
        <fullName evidence="1">Uncharacterized protein</fullName>
    </submittedName>
</protein>
<proteinExistence type="predicted"/>
<name>A0A1E2RZH7_9HYPH</name>
<evidence type="ECO:0000313" key="2">
    <source>
        <dbReference type="Proteomes" id="UP000095087"/>
    </source>
</evidence>